<evidence type="ECO:0000256" key="6">
    <source>
        <dbReference type="ARBA" id="ARBA00022824"/>
    </source>
</evidence>
<dbReference type="GO" id="GO:0071586">
    <property type="term" value="P:CAAX-box protein processing"/>
    <property type="evidence" value="ECO:0007669"/>
    <property type="project" value="InterPro"/>
</dbReference>
<evidence type="ECO:0008006" key="19">
    <source>
        <dbReference type="Google" id="ProtNLM"/>
    </source>
</evidence>
<dbReference type="PANTHER" id="PTHR10120">
    <property type="entry name" value="CAAX PRENYL PROTEASE 1"/>
    <property type="match status" value="1"/>
</dbReference>
<feature type="transmembrane region" description="Helical" evidence="14">
    <location>
        <begin position="171"/>
        <end position="195"/>
    </location>
</feature>
<comment type="caution">
    <text evidence="17">The sequence shown here is derived from an EMBL/GenBank/DDBJ whole genome shotgun (WGS) entry which is preliminary data.</text>
</comment>
<dbReference type="InterPro" id="IPR032456">
    <property type="entry name" value="Peptidase_M48_N"/>
</dbReference>
<organism evidence="17 18">
    <name type="scientific">Candidatus Edwardsbacteria bacterium GWF2_54_11</name>
    <dbReference type="NCBI Taxonomy" id="1817851"/>
    <lineage>
        <taxon>Bacteria</taxon>
        <taxon>Candidatus Edwardsiibacteriota</taxon>
    </lineage>
</organism>
<protein>
    <recommendedName>
        <fullName evidence="19">Peptidase M48</fullName>
    </recommendedName>
</protein>
<feature type="binding site" evidence="12">
    <location>
        <position position="361"/>
    </location>
    <ligand>
        <name>Zn(2+)</name>
        <dbReference type="ChEBI" id="CHEBI:29105"/>
        <note>catalytic</note>
    </ligand>
</feature>
<evidence type="ECO:0000313" key="18">
    <source>
        <dbReference type="Proteomes" id="UP000177230"/>
    </source>
</evidence>
<evidence type="ECO:0000256" key="7">
    <source>
        <dbReference type="ARBA" id="ARBA00022833"/>
    </source>
</evidence>
<comment type="cofactor">
    <cofactor evidence="12 13">
        <name>Zn(2+)</name>
        <dbReference type="ChEBI" id="CHEBI:29105"/>
    </cofactor>
    <text evidence="12 13">Binds 1 zinc ion per subunit.</text>
</comment>
<keyword evidence="5 13" id="KW-0378">Hydrolase</keyword>
<proteinExistence type="inferred from homology"/>
<evidence type="ECO:0000259" key="16">
    <source>
        <dbReference type="Pfam" id="PF16491"/>
    </source>
</evidence>
<feature type="active site" evidence="11">
    <location>
        <position position="275"/>
    </location>
</feature>
<keyword evidence="10 14" id="KW-0472">Membrane</keyword>
<dbReference type="FunFam" id="3.30.2010.10:FF:000002">
    <property type="entry name" value="CAAX prenyl protease"/>
    <property type="match status" value="1"/>
</dbReference>
<gene>
    <name evidence="17" type="ORF">A2024_06915</name>
</gene>
<feature type="transmembrane region" description="Helical" evidence="14">
    <location>
        <begin position="6"/>
        <end position="24"/>
    </location>
</feature>
<feature type="transmembrane region" description="Helical" evidence="14">
    <location>
        <begin position="100"/>
        <end position="120"/>
    </location>
</feature>
<feature type="binding site" evidence="12">
    <location>
        <position position="274"/>
    </location>
    <ligand>
        <name>Zn(2+)</name>
        <dbReference type="ChEBI" id="CHEBI:29105"/>
        <note>catalytic</note>
    </ligand>
</feature>
<keyword evidence="6" id="KW-0256">Endoplasmic reticulum</keyword>
<dbReference type="GO" id="GO:0004222">
    <property type="term" value="F:metalloendopeptidase activity"/>
    <property type="evidence" value="ECO:0007669"/>
    <property type="project" value="InterPro"/>
</dbReference>
<evidence type="ECO:0000256" key="8">
    <source>
        <dbReference type="ARBA" id="ARBA00022989"/>
    </source>
</evidence>
<sequence>MILIIGILVFGYLASSLLSGLNLAHLKTSIKRSLPLEVSDLFDQQKVAQIADYTAAKTKLGYWSEFLTTAVVVILFTTGIVPGIALWADGLRIAPLLQGLAVIFILLLIGYLAGIPAALYSDFKLEKKYGFSTITPRTWLGDQAKSLLVSGILMSLLFSGFYLFINWLGTWWWLAAWGLVMAFSFLMIFLSPVVLMPLFNKFMPLEDEELKNKILEMAQRADFPLAGVFQMDASKRSTHDNAFFTGMGKTRRIVFYDTMVKNYSHQELLSVMGHEIGHWKMKHIFKMIAAMSLLSGVLLFAASRILAHPWIYNAIGLGELFGRIGFNGPLIGVALYVVAILFEPLNLIISPLMNWQSRRYEYQSDAYSLKLNPSAGDMKGALIKLSQKNLSNLFPHPLYVVFHYSHPPLLARLKAIDDQVRRNV</sequence>
<dbReference type="CDD" id="cd07343">
    <property type="entry name" value="M48A_Zmpste24p_like"/>
    <property type="match status" value="1"/>
</dbReference>
<dbReference type="GO" id="GO:0046872">
    <property type="term" value="F:metal ion binding"/>
    <property type="evidence" value="ECO:0007669"/>
    <property type="project" value="UniProtKB-KW"/>
</dbReference>
<feature type="transmembrane region" description="Helical" evidence="14">
    <location>
        <begin position="284"/>
        <end position="306"/>
    </location>
</feature>
<name>A0A1F5R1Z1_9BACT</name>
<keyword evidence="9 13" id="KW-0482">Metalloprotease</keyword>
<dbReference type="Pfam" id="PF16491">
    <property type="entry name" value="Peptidase_M48_N"/>
    <property type="match status" value="1"/>
</dbReference>
<feature type="transmembrane region" description="Helical" evidence="14">
    <location>
        <begin position="147"/>
        <end position="165"/>
    </location>
</feature>
<evidence type="ECO:0000256" key="4">
    <source>
        <dbReference type="ARBA" id="ARBA00022723"/>
    </source>
</evidence>
<evidence type="ECO:0000256" key="3">
    <source>
        <dbReference type="ARBA" id="ARBA00022692"/>
    </source>
</evidence>
<feature type="transmembrane region" description="Helical" evidence="14">
    <location>
        <begin position="326"/>
        <end position="349"/>
    </location>
</feature>
<reference evidence="17 18" key="1">
    <citation type="journal article" date="2016" name="Nat. Commun.">
        <title>Thousands of microbial genomes shed light on interconnected biogeochemical processes in an aquifer system.</title>
        <authorList>
            <person name="Anantharaman K."/>
            <person name="Brown C.T."/>
            <person name="Hug L.A."/>
            <person name="Sharon I."/>
            <person name="Castelle C.J."/>
            <person name="Probst A.J."/>
            <person name="Thomas B.C."/>
            <person name="Singh A."/>
            <person name="Wilkins M.J."/>
            <person name="Karaoz U."/>
            <person name="Brodie E.L."/>
            <person name="Williams K.H."/>
            <person name="Hubbard S.S."/>
            <person name="Banfield J.F."/>
        </authorList>
    </citation>
    <scope>NUCLEOTIDE SEQUENCE [LARGE SCALE GENOMIC DNA]</scope>
</reference>
<keyword evidence="7 12" id="KW-0862">Zinc</keyword>
<evidence type="ECO:0000256" key="5">
    <source>
        <dbReference type="ARBA" id="ARBA00022801"/>
    </source>
</evidence>
<evidence type="ECO:0000313" key="17">
    <source>
        <dbReference type="EMBL" id="OGF08430.1"/>
    </source>
</evidence>
<evidence type="ECO:0000259" key="15">
    <source>
        <dbReference type="Pfam" id="PF01435"/>
    </source>
</evidence>
<dbReference type="Pfam" id="PF01435">
    <property type="entry name" value="Peptidase_M48"/>
    <property type="match status" value="1"/>
</dbReference>
<accession>A0A1F5R1Z1</accession>
<comment type="similarity">
    <text evidence="13">Belongs to the peptidase M48 family.</text>
</comment>
<evidence type="ECO:0000256" key="13">
    <source>
        <dbReference type="RuleBase" id="RU003983"/>
    </source>
</evidence>
<keyword evidence="2 13" id="KW-0645">Protease</keyword>
<comment type="subcellular location">
    <subcellularLocation>
        <location evidence="1">Endoplasmic reticulum membrane</location>
        <topology evidence="1">Multi-pass membrane protein</topology>
    </subcellularLocation>
</comment>
<keyword evidence="4 12" id="KW-0479">Metal-binding</keyword>
<evidence type="ECO:0000256" key="2">
    <source>
        <dbReference type="ARBA" id="ARBA00022670"/>
    </source>
</evidence>
<dbReference type="InterPro" id="IPR001915">
    <property type="entry name" value="Peptidase_M48"/>
</dbReference>
<keyword evidence="3 14" id="KW-0812">Transmembrane</keyword>
<feature type="active site" description="Proton donor" evidence="11">
    <location>
        <position position="365"/>
    </location>
</feature>
<feature type="domain" description="CAAX prenyl protease 1 N-terminal" evidence="16">
    <location>
        <begin position="30"/>
        <end position="201"/>
    </location>
</feature>
<dbReference type="Proteomes" id="UP000177230">
    <property type="component" value="Unassembled WGS sequence"/>
</dbReference>
<evidence type="ECO:0000256" key="10">
    <source>
        <dbReference type="ARBA" id="ARBA00023136"/>
    </source>
</evidence>
<evidence type="ECO:0000256" key="12">
    <source>
        <dbReference type="PIRSR" id="PIRSR627057-2"/>
    </source>
</evidence>
<dbReference type="InterPro" id="IPR027057">
    <property type="entry name" value="CAXX_Prtase_1"/>
</dbReference>
<evidence type="ECO:0000256" key="1">
    <source>
        <dbReference type="ARBA" id="ARBA00004477"/>
    </source>
</evidence>
<evidence type="ECO:0000256" key="9">
    <source>
        <dbReference type="ARBA" id="ARBA00023049"/>
    </source>
</evidence>
<dbReference type="EMBL" id="MFFM01000047">
    <property type="protein sequence ID" value="OGF08430.1"/>
    <property type="molecule type" value="Genomic_DNA"/>
</dbReference>
<dbReference type="Gene3D" id="3.30.2010.10">
    <property type="entry name" value="Metalloproteases ('zincins'), catalytic domain"/>
    <property type="match status" value="1"/>
</dbReference>
<feature type="binding site" evidence="12">
    <location>
        <position position="278"/>
    </location>
    <ligand>
        <name>Zn(2+)</name>
        <dbReference type="ChEBI" id="CHEBI:29105"/>
        <note>catalytic</note>
    </ligand>
</feature>
<keyword evidence="8 14" id="KW-1133">Transmembrane helix</keyword>
<feature type="transmembrane region" description="Helical" evidence="14">
    <location>
        <begin position="66"/>
        <end position="88"/>
    </location>
</feature>
<evidence type="ECO:0000256" key="11">
    <source>
        <dbReference type="PIRSR" id="PIRSR627057-1"/>
    </source>
</evidence>
<feature type="domain" description="Peptidase M48" evidence="15">
    <location>
        <begin position="204"/>
        <end position="418"/>
    </location>
</feature>
<dbReference type="AlphaFoldDB" id="A0A1F5R1Z1"/>
<evidence type="ECO:0000256" key="14">
    <source>
        <dbReference type="SAM" id="Phobius"/>
    </source>
</evidence>